<organism evidence="1 2">
    <name type="scientific">Mycena metata</name>
    <dbReference type="NCBI Taxonomy" id="1033252"/>
    <lineage>
        <taxon>Eukaryota</taxon>
        <taxon>Fungi</taxon>
        <taxon>Dikarya</taxon>
        <taxon>Basidiomycota</taxon>
        <taxon>Agaricomycotina</taxon>
        <taxon>Agaricomycetes</taxon>
        <taxon>Agaricomycetidae</taxon>
        <taxon>Agaricales</taxon>
        <taxon>Marasmiineae</taxon>
        <taxon>Mycenaceae</taxon>
        <taxon>Mycena</taxon>
    </lineage>
</organism>
<name>A0AAD7NPW5_9AGAR</name>
<dbReference type="Proteomes" id="UP001215598">
    <property type="component" value="Unassembled WGS sequence"/>
</dbReference>
<reference evidence="1" key="1">
    <citation type="submission" date="2023-03" db="EMBL/GenBank/DDBJ databases">
        <title>Massive genome expansion in bonnet fungi (Mycena s.s.) driven by repeated elements and novel gene families across ecological guilds.</title>
        <authorList>
            <consortium name="Lawrence Berkeley National Laboratory"/>
            <person name="Harder C.B."/>
            <person name="Miyauchi S."/>
            <person name="Viragh M."/>
            <person name="Kuo A."/>
            <person name="Thoen E."/>
            <person name="Andreopoulos B."/>
            <person name="Lu D."/>
            <person name="Skrede I."/>
            <person name="Drula E."/>
            <person name="Henrissat B."/>
            <person name="Morin E."/>
            <person name="Kohler A."/>
            <person name="Barry K."/>
            <person name="LaButti K."/>
            <person name="Morin E."/>
            <person name="Salamov A."/>
            <person name="Lipzen A."/>
            <person name="Mereny Z."/>
            <person name="Hegedus B."/>
            <person name="Baldrian P."/>
            <person name="Stursova M."/>
            <person name="Weitz H."/>
            <person name="Taylor A."/>
            <person name="Grigoriev I.V."/>
            <person name="Nagy L.G."/>
            <person name="Martin F."/>
            <person name="Kauserud H."/>
        </authorList>
    </citation>
    <scope>NUCLEOTIDE SEQUENCE</scope>
    <source>
        <strain evidence="1">CBHHK182m</strain>
    </source>
</reference>
<evidence type="ECO:0000313" key="1">
    <source>
        <dbReference type="EMBL" id="KAJ7770065.1"/>
    </source>
</evidence>
<proteinExistence type="predicted"/>
<accession>A0AAD7NPW5</accession>
<protein>
    <submittedName>
        <fullName evidence="1">Uncharacterized protein</fullName>
    </submittedName>
</protein>
<comment type="caution">
    <text evidence="1">The sequence shown here is derived from an EMBL/GenBank/DDBJ whole genome shotgun (WGS) entry which is preliminary data.</text>
</comment>
<evidence type="ECO:0000313" key="2">
    <source>
        <dbReference type="Proteomes" id="UP001215598"/>
    </source>
</evidence>
<dbReference type="EMBL" id="JARKIB010000017">
    <property type="protein sequence ID" value="KAJ7770065.1"/>
    <property type="molecule type" value="Genomic_DNA"/>
</dbReference>
<dbReference type="AlphaFoldDB" id="A0AAD7NPW5"/>
<keyword evidence="2" id="KW-1185">Reference proteome</keyword>
<sequence>MYIQLLPGPGVPKRDRAVSALGGSSSSTNFPRSLQSGSVYNLAWCLGLTRIEKFNGYIHSLTQRRSVAVSTHYVFHHLSQSLVLNQPLDVAVYLPSIFPNPEWVSAGRWDPLRVSVRAEPSAEQRHWKAVEAAIPVLRKVDFFSSDPHHGYIHGFRVGTSGEVYGFRLGGTREVKQSMYYIYVGRPALRDPASRDHNAR</sequence>
<gene>
    <name evidence="1" type="ORF">B0H16DRAFT_1686100</name>
</gene>